<evidence type="ECO:0000313" key="4">
    <source>
        <dbReference type="EMBL" id="MBV2130960.1"/>
    </source>
</evidence>
<dbReference type="PANTHER" id="PTHR48097:SF9">
    <property type="entry name" value="L-THREONINE ALDOLASE"/>
    <property type="match status" value="1"/>
</dbReference>
<sequence>MADFRSDTVTQPCAAMRRAMHDAELGDDVFNDDPTTLELQRYAAELLGFEAALFAPSGTQTNLIAMMSHCQRGDEAIVGQQWHTYKWEGGGMAVLGSVQPQPLELQADGTLALSDIAGAIKPDDPHFARTRLIVIENTVGGKVLPLSYMRDVATLAREKGLKCHIDGARLMNAAVALASEHQLSPQEMARELCQGYDSVSLCLSKGLGCPVGSLLLGSKEFIQQAKRVRKMLGGGMRQTGVLTAAGLYALHHNIERLADDHANARYLADGLTELARELQTLQSLTVIAPQTNIVFTDIAPALADRLLPYLAEHGIKVTASRYQATQGALMRLRWVCHLDISRQQITETLTLIRQFAQEVSLVK</sequence>
<protein>
    <submittedName>
        <fullName evidence="4">Low-specificity L-threonine aldolase</fullName>
        <ecNumber evidence="4">4.1.2.48</ecNumber>
    </submittedName>
</protein>
<gene>
    <name evidence="4" type="primary">ltaE</name>
    <name evidence="4" type="ORF">KQY15_17820</name>
</gene>
<proteinExistence type="predicted"/>
<keyword evidence="2" id="KW-0663">Pyridoxal phosphate</keyword>
<feature type="domain" description="Aromatic amino acid beta-eliminating lyase/threonine aldolase" evidence="3">
    <location>
        <begin position="3"/>
        <end position="278"/>
    </location>
</feature>
<organism evidence="4 5">
    <name type="scientific">Arsukibacterium indicum</name>
    <dbReference type="NCBI Taxonomy" id="2848612"/>
    <lineage>
        <taxon>Bacteria</taxon>
        <taxon>Pseudomonadati</taxon>
        <taxon>Pseudomonadota</taxon>
        <taxon>Gammaproteobacteria</taxon>
        <taxon>Chromatiales</taxon>
        <taxon>Chromatiaceae</taxon>
        <taxon>Arsukibacterium</taxon>
    </lineage>
</organism>
<dbReference type="InterPro" id="IPR001597">
    <property type="entry name" value="ArAA_b-elim_lyase/Thr_aldolase"/>
</dbReference>
<comment type="caution">
    <text evidence="4">The sequence shown here is derived from an EMBL/GenBank/DDBJ whole genome shotgun (WGS) entry which is preliminary data.</text>
</comment>
<evidence type="ECO:0000313" key="5">
    <source>
        <dbReference type="Proteomes" id="UP000704611"/>
    </source>
</evidence>
<reference evidence="4 5" key="1">
    <citation type="submission" date="2021-06" db="EMBL/GenBank/DDBJ databases">
        <title>Rheinheimera indica sp. nov., isolated from deep-sea sediment.</title>
        <authorList>
            <person name="Wang Z."/>
            <person name="Zhang X.-Y."/>
        </authorList>
    </citation>
    <scope>NUCLEOTIDE SEQUENCE [LARGE SCALE GENOMIC DNA]</scope>
    <source>
        <strain evidence="4 5">SM2107</strain>
    </source>
</reference>
<dbReference type="EC" id="4.1.2.48" evidence="4"/>
<dbReference type="Proteomes" id="UP000704611">
    <property type="component" value="Unassembled WGS sequence"/>
</dbReference>
<dbReference type="InterPro" id="IPR023603">
    <property type="entry name" value="Low_specificity_L-TA-like"/>
</dbReference>
<accession>A0ABS6MQF2</accession>
<dbReference type="NCBIfam" id="NF007825">
    <property type="entry name" value="PRK10534.1"/>
    <property type="match status" value="1"/>
</dbReference>
<dbReference type="PANTHER" id="PTHR48097">
    <property type="entry name" value="L-THREONINE ALDOLASE-RELATED"/>
    <property type="match status" value="1"/>
</dbReference>
<dbReference type="EMBL" id="JAHRID010000010">
    <property type="protein sequence ID" value="MBV2130960.1"/>
    <property type="molecule type" value="Genomic_DNA"/>
</dbReference>
<keyword evidence="4" id="KW-0456">Lyase</keyword>
<dbReference type="RefSeq" id="WP_217671269.1">
    <property type="nucleotide sequence ID" value="NZ_JAHRID010000010.1"/>
</dbReference>
<evidence type="ECO:0000259" key="3">
    <source>
        <dbReference type="Pfam" id="PF01212"/>
    </source>
</evidence>
<dbReference type="PIRSF" id="PIRSF017617">
    <property type="entry name" value="Thr_aldolase"/>
    <property type="match status" value="1"/>
</dbReference>
<dbReference type="NCBIfam" id="NF041359">
    <property type="entry name" value="GntG_guanitoxin"/>
    <property type="match status" value="1"/>
</dbReference>
<dbReference type="Pfam" id="PF01212">
    <property type="entry name" value="Beta_elim_lyase"/>
    <property type="match status" value="1"/>
</dbReference>
<keyword evidence="5" id="KW-1185">Reference proteome</keyword>
<dbReference type="GO" id="GO:0016829">
    <property type="term" value="F:lyase activity"/>
    <property type="evidence" value="ECO:0007669"/>
    <property type="project" value="UniProtKB-KW"/>
</dbReference>
<evidence type="ECO:0000256" key="2">
    <source>
        <dbReference type="ARBA" id="ARBA00022898"/>
    </source>
</evidence>
<comment type="cofactor">
    <cofactor evidence="1">
        <name>pyridoxal 5'-phosphate</name>
        <dbReference type="ChEBI" id="CHEBI:597326"/>
    </cofactor>
</comment>
<evidence type="ECO:0000256" key="1">
    <source>
        <dbReference type="ARBA" id="ARBA00001933"/>
    </source>
</evidence>
<name>A0ABS6MQF2_9GAMM</name>